<dbReference type="AlphaFoldDB" id="A0A9W4RPV9"/>
<dbReference type="GO" id="GO:0005886">
    <property type="term" value="C:plasma membrane"/>
    <property type="evidence" value="ECO:0007669"/>
    <property type="project" value="TreeGrafter"/>
</dbReference>
<feature type="transmembrane region" description="Helical" evidence="1">
    <location>
        <begin position="12"/>
        <end position="31"/>
    </location>
</feature>
<dbReference type="GO" id="GO:0140107">
    <property type="term" value="F:high-affinity potassium ion transmembrane transporter activity"/>
    <property type="evidence" value="ECO:0007669"/>
    <property type="project" value="TreeGrafter"/>
</dbReference>
<comment type="caution">
    <text evidence="2">The sequence shown here is derived from an EMBL/GenBank/DDBJ whole genome shotgun (WGS) entry which is preliminary data.</text>
</comment>
<gene>
    <name evidence="2" type="ORF">CGXH109_LOCUS42520</name>
</gene>
<evidence type="ECO:0000313" key="2">
    <source>
        <dbReference type="EMBL" id="CAI0645141.1"/>
    </source>
</evidence>
<keyword evidence="1" id="KW-1133">Transmembrane helix</keyword>
<name>A0A9W4RPV9_9PEZI</name>
<keyword evidence="1" id="KW-0812">Transmembrane</keyword>
<evidence type="ECO:0000313" key="3">
    <source>
        <dbReference type="Proteomes" id="UP001152533"/>
    </source>
</evidence>
<protein>
    <submittedName>
        <fullName evidence="2">Uncharacterized protein</fullName>
    </submittedName>
</protein>
<dbReference type="Proteomes" id="UP001152533">
    <property type="component" value="Unassembled WGS sequence"/>
</dbReference>
<keyword evidence="1" id="KW-0472">Membrane</keyword>
<dbReference type="GO" id="GO:1990573">
    <property type="term" value="P:potassium ion import across plasma membrane"/>
    <property type="evidence" value="ECO:0007669"/>
    <property type="project" value="TreeGrafter"/>
</dbReference>
<dbReference type="GO" id="GO:0030007">
    <property type="term" value="P:intracellular potassium ion homeostasis"/>
    <property type="evidence" value="ECO:0007669"/>
    <property type="project" value="TreeGrafter"/>
</dbReference>
<reference evidence="2" key="1">
    <citation type="submission" date="2022-08" db="EMBL/GenBank/DDBJ databases">
        <authorList>
            <person name="Giroux E."/>
            <person name="Giroux E."/>
        </authorList>
    </citation>
    <scope>NUCLEOTIDE SEQUENCE</scope>
    <source>
        <strain evidence="2">H1091258</strain>
    </source>
</reference>
<accession>A0A9W4RPV9</accession>
<sequence>MWKPKLNFISLHYIWFLFCSLLSFPVLYPAGNLAAIDAFFFGASGSTESGLNTIDVKDLKTYQ</sequence>
<proteinExistence type="predicted"/>
<evidence type="ECO:0000256" key="1">
    <source>
        <dbReference type="SAM" id="Phobius"/>
    </source>
</evidence>
<dbReference type="InterPro" id="IPR051143">
    <property type="entry name" value="TrkH_K-transport"/>
</dbReference>
<organism evidence="2 3">
    <name type="scientific">Colletotrichum noveboracense</name>
    <dbReference type="NCBI Taxonomy" id="2664923"/>
    <lineage>
        <taxon>Eukaryota</taxon>
        <taxon>Fungi</taxon>
        <taxon>Dikarya</taxon>
        <taxon>Ascomycota</taxon>
        <taxon>Pezizomycotina</taxon>
        <taxon>Sordariomycetes</taxon>
        <taxon>Hypocreomycetidae</taxon>
        <taxon>Glomerellales</taxon>
        <taxon>Glomerellaceae</taxon>
        <taxon>Colletotrichum</taxon>
        <taxon>Colletotrichum gloeosporioides species complex</taxon>
    </lineage>
</organism>
<dbReference type="PANTHER" id="PTHR31064">
    <property type="entry name" value="POTASSIUM TRANSPORT PROTEIN DDB_G0292412-RELATED"/>
    <property type="match status" value="1"/>
</dbReference>
<keyword evidence="3" id="KW-1185">Reference proteome</keyword>
<dbReference type="EMBL" id="CAMGZC010000219">
    <property type="protein sequence ID" value="CAI0645141.1"/>
    <property type="molecule type" value="Genomic_DNA"/>
</dbReference>
<dbReference type="PANTHER" id="PTHR31064:SF5">
    <property type="entry name" value="POTASSIUM ION TRANSPORTER (EUROFUNG)"/>
    <property type="match status" value="1"/>
</dbReference>